<feature type="signal peptide" evidence="2">
    <location>
        <begin position="1"/>
        <end position="19"/>
    </location>
</feature>
<proteinExistence type="predicted"/>
<evidence type="ECO:0000313" key="4">
    <source>
        <dbReference type="EMBL" id="KAG2207656.1"/>
    </source>
</evidence>
<sequence>MKAAIITSFLAFFIAAIVAQTTAPFYLTSPIVGTTYKAGSTCIIENYKISGTAIELLLFTLAWTNGVDESARVSLLTGTNAATMTPTGDSFTIKGSDGEYEWKVPSDLPQNATFSFKIDYTDSKGVAGSTYSSGFTISGTTGDVVSQSFVSSIATAVSSSAPATALSTAALSASVSRSTVLPISSSSVPVRTSSASVSATASASTTPQAPSAASGFKAPTVAICAIVMIASTLFF</sequence>
<dbReference type="InterPro" id="IPR018466">
    <property type="entry name" value="Kre9/Knh1-like_N"/>
</dbReference>
<evidence type="ECO:0000256" key="1">
    <source>
        <dbReference type="ARBA" id="ARBA00022729"/>
    </source>
</evidence>
<gene>
    <name evidence="4" type="ORF">INT46_005067</name>
</gene>
<dbReference type="AlphaFoldDB" id="A0A8H7RAN6"/>
<name>A0A8H7RAN6_9FUNG</name>
<dbReference type="Pfam" id="PF10342">
    <property type="entry name" value="Kre9_KNH"/>
    <property type="match status" value="1"/>
</dbReference>
<evidence type="ECO:0000313" key="5">
    <source>
        <dbReference type="Proteomes" id="UP000650833"/>
    </source>
</evidence>
<dbReference type="EMBL" id="JAEPRC010000124">
    <property type="protein sequence ID" value="KAG2207656.1"/>
    <property type="molecule type" value="Genomic_DNA"/>
</dbReference>
<evidence type="ECO:0000256" key="2">
    <source>
        <dbReference type="SAM" id="SignalP"/>
    </source>
</evidence>
<feature type="domain" description="Yeast cell wall synthesis Kre9/Knh1-like N-terminal" evidence="3">
    <location>
        <begin position="59"/>
        <end position="137"/>
    </location>
</feature>
<evidence type="ECO:0000259" key="3">
    <source>
        <dbReference type="Pfam" id="PF10342"/>
    </source>
</evidence>
<dbReference type="OrthoDB" id="2260257at2759"/>
<reference evidence="4" key="1">
    <citation type="submission" date="2020-12" db="EMBL/GenBank/DDBJ databases">
        <title>Metabolic potential, ecology and presence of endohyphal bacteria is reflected in genomic diversity of Mucoromycotina.</title>
        <authorList>
            <person name="Muszewska A."/>
            <person name="Okrasinska A."/>
            <person name="Steczkiewicz K."/>
            <person name="Drgas O."/>
            <person name="Orlowska M."/>
            <person name="Perlinska-Lenart U."/>
            <person name="Aleksandrzak-Piekarczyk T."/>
            <person name="Szatraj K."/>
            <person name="Zielenkiewicz U."/>
            <person name="Pilsyk S."/>
            <person name="Malc E."/>
            <person name="Mieczkowski P."/>
            <person name="Kruszewska J.S."/>
            <person name="Biernat P."/>
            <person name="Pawlowska J."/>
        </authorList>
    </citation>
    <scope>NUCLEOTIDE SEQUENCE</scope>
    <source>
        <strain evidence="4">CBS 226.32</strain>
    </source>
</reference>
<feature type="chain" id="PRO_5034850167" description="Yeast cell wall synthesis Kre9/Knh1-like N-terminal domain-containing protein" evidence="2">
    <location>
        <begin position="20"/>
        <end position="235"/>
    </location>
</feature>
<keyword evidence="1 2" id="KW-0732">Signal</keyword>
<protein>
    <recommendedName>
        <fullName evidence="3">Yeast cell wall synthesis Kre9/Knh1-like N-terminal domain-containing protein</fullName>
    </recommendedName>
</protein>
<comment type="caution">
    <text evidence="4">The sequence shown here is derived from an EMBL/GenBank/DDBJ whole genome shotgun (WGS) entry which is preliminary data.</text>
</comment>
<dbReference type="Proteomes" id="UP000650833">
    <property type="component" value="Unassembled WGS sequence"/>
</dbReference>
<keyword evidence="5" id="KW-1185">Reference proteome</keyword>
<organism evidence="4 5">
    <name type="scientific">Mucor plumbeus</name>
    <dbReference type="NCBI Taxonomy" id="97098"/>
    <lineage>
        <taxon>Eukaryota</taxon>
        <taxon>Fungi</taxon>
        <taxon>Fungi incertae sedis</taxon>
        <taxon>Mucoromycota</taxon>
        <taxon>Mucoromycotina</taxon>
        <taxon>Mucoromycetes</taxon>
        <taxon>Mucorales</taxon>
        <taxon>Mucorineae</taxon>
        <taxon>Mucoraceae</taxon>
        <taxon>Mucor</taxon>
    </lineage>
</organism>
<accession>A0A8H7RAN6</accession>